<feature type="compositionally biased region" description="Polar residues" evidence="1">
    <location>
        <begin position="255"/>
        <end position="265"/>
    </location>
</feature>
<dbReference type="AlphaFoldDB" id="B0D556"/>
<dbReference type="STRING" id="486041.B0D556"/>
<evidence type="ECO:0000259" key="3">
    <source>
        <dbReference type="Pfam" id="PF18718"/>
    </source>
</evidence>
<feature type="transmembrane region" description="Helical" evidence="2">
    <location>
        <begin position="671"/>
        <end position="690"/>
    </location>
</feature>
<dbReference type="EMBL" id="DS547097">
    <property type="protein sequence ID" value="EDR10681.1"/>
    <property type="molecule type" value="Genomic_DNA"/>
</dbReference>
<dbReference type="GeneID" id="6074591"/>
<sequence>MAKKKTTPTKSRKRQASNADEQPVKRSRRRQNDDNDDKQEDSDQWADEEQTTKTKGRAGKGESEGGRRHLPKADDSTPAQPMLTSATQRHQAAKPRGGPNETNDDNHPLQDTNSDDMNGPNKDEEPNKDQETEDTQHDNDNNNNQHDEQDDERHDEQHDERHDNTGSATCPHTKRAHVSTNTPSTNAATRQRATPTNASTNTPSTNTATRQRDVRANIINTTPHQRVAPANVNTSTISTNVATRQHAASTTCMVMGKPNTNVDSQRNADKNNTDTVMASPPKGTIPAYGSSRSTGGIFRGKALGNSINIGDAVEVWEEMDVFREGLAQKPVKGKIHFYISNLNPPDIDITKSSFIANVSDISKCETIQDVIGCGSRDYSPIRQPAYRLFKYEEEGWSVQGHYESIMKRKPTDEDYVEWLDDEQNRKIIRILGTTFDPSLSVSLPGFTGHLGSSIGSRSVSAHSGSRAGCRITSAGHSSSTVEQGSSLGHWFIGKDKLSPALRNRLVEELNLNANYTNCSATGLCFAWGRYLECTAALARAKEMVAVGSWPSDIPAFTEWMVIEVFIGRSTWYANYVPAFGAIADEETAFPEMRDWLDSPPDQVLRSDTEHLWGIRDQLSFTMEEIKKWQDNGGTLDKNYSPTPSPELDGSSKGKGKGKVKAQSKSHKKLKFVVSLGSLGFTIICTLFSLLKGFTSTVTAFSFMTIVVSLGSFGFTIICTLFSLLKGFTSTVTAFSFMTRLCIILAFVPLVSAAPKTQPFPNLPFKVFSGFVEQTFGPNISLATVLLLLFTMTENPELLSLHARQQHPAEGENKTVASGWIRSLSRAIMHRLKDDIKTVLRPGEYRPKQNHQVTKLSIKLDAFANLLNLTPYDHWGKFKERLQPVSYIAIRAVHAICPDSITCVDQWCASRALLQTTRPRDVPLVTLIKDNIPYEDVPVLTGKCMQCGAIYYADHERFKDNYGSWTKCYLNSARFLKIGQSTWVDRNFTHSVLSGVYNFHASASAYTQHWNDCASVTDSKVQVTRRHIWQAFVQESIRTIASVNSNNLELPDNLNIEEVELFTLPHLFLLDSYWNPGLLLDSTRTPANFISPKHHTNFASQSYWSPSRFLLE</sequence>
<protein>
    <submittedName>
        <fullName evidence="4">Predicted protein</fullName>
    </submittedName>
</protein>
<dbReference type="HOGENOM" id="CLU_281749_0_0_1"/>
<accession>B0D556</accession>
<feature type="compositionally biased region" description="Polar residues" evidence="1">
    <location>
        <begin position="77"/>
        <end position="90"/>
    </location>
</feature>
<feature type="compositionally biased region" description="Polar residues" evidence="1">
    <location>
        <begin position="178"/>
        <end position="192"/>
    </location>
</feature>
<feature type="compositionally biased region" description="Low complexity" evidence="1">
    <location>
        <begin position="193"/>
        <end position="209"/>
    </location>
</feature>
<dbReference type="RefSeq" id="XP_001879131.1">
    <property type="nucleotide sequence ID" value="XM_001879096.1"/>
</dbReference>
<feature type="region of interest" description="Disordered" evidence="1">
    <location>
        <begin position="632"/>
        <end position="661"/>
    </location>
</feature>
<reference evidence="4 5" key="1">
    <citation type="journal article" date="2008" name="Nature">
        <title>The genome of Laccaria bicolor provides insights into mycorrhizal symbiosis.</title>
        <authorList>
            <person name="Martin F."/>
            <person name="Aerts A."/>
            <person name="Ahren D."/>
            <person name="Brun A."/>
            <person name="Danchin E.G.J."/>
            <person name="Duchaussoy F."/>
            <person name="Gibon J."/>
            <person name="Kohler A."/>
            <person name="Lindquist E."/>
            <person name="Pereda V."/>
            <person name="Salamov A."/>
            <person name="Shapiro H.J."/>
            <person name="Wuyts J."/>
            <person name="Blaudez D."/>
            <person name="Buee M."/>
            <person name="Brokstein P."/>
            <person name="Canbaeck B."/>
            <person name="Cohen D."/>
            <person name="Courty P.E."/>
            <person name="Coutinho P.M."/>
            <person name="Delaruelle C."/>
            <person name="Detter J.C."/>
            <person name="Deveau A."/>
            <person name="DiFazio S."/>
            <person name="Duplessis S."/>
            <person name="Fraissinet-Tachet L."/>
            <person name="Lucic E."/>
            <person name="Frey-Klett P."/>
            <person name="Fourrey C."/>
            <person name="Feussner I."/>
            <person name="Gay G."/>
            <person name="Grimwood J."/>
            <person name="Hoegger P.J."/>
            <person name="Jain P."/>
            <person name="Kilaru S."/>
            <person name="Labbe J."/>
            <person name="Lin Y.C."/>
            <person name="Legue V."/>
            <person name="Le Tacon F."/>
            <person name="Marmeisse R."/>
            <person name="Melayah D."/>
            <person name="Montanini B."/>
            <person name="Muratet M."/>
            <person name="Nehls U."/>
            <person name="Niculita-Hirzel H."/>
            <person name="Oudot-Le Secq M.P."/>
            <person name="Peter M."/>
            <person name="Quesneville H."/>
            <person name="Rajashekar B."/>
            <person name="Reich M."/>
            <person name="Rouhier N."/>
            <person name="Schmutz J."/>
            <person name="Yin T."/>
            <person name="Chalot M."/>
            <person name="Henrissat B."/>
            <person name="Kuees U."/>
            <person name="Lucas S."/>
            <person name="Van de Peer Y."/>
            <person name="Podila G.K."/>
            <person name="Polle A."/>
            <person name="Pukkila P.J."/>
            <person name="Richardson P.M."/>
            <person name="Rouze P."/>
            <person name="Sanders I.R."/>
            <person name="Stajich J.E."/>
            <person name="Tunlid A."/>
            <person name="Tuskan G."/>
            <person name="Grigoriev I.V."/>
        </authorList>
    </citation>
    <scope>NUCLEOTIDE SEQUENCE [LARGE SCALE GENOMIC DNA]</scope>
    <source>
        <strain evidence="5">S238N-H82 / ATCC MYA-4686</strain>
    </source>
</reference>
<keyword evidence="5" id="KW-1185">Reference proteome</keyword>
<feature type="compositionally biased region" description="Acidic residues" evidence="1">
    <location>
        <begin position="34"/>
        <end position="49"/>
    </location>
</feature>
<dbReference type="Proteomes" id="UP000001194">
    <property type="component" value="Unassembled WGS sequence"/>
</dbReference>
<evidence type="ECO:0000313" key="4">
    <source>
        <dbReference type="EMBL" id="EDR10681.1"/>
    </source>
</evidence>
<feature type="region of interest" description="Disordered" evidence="1">
    <location>
        <begin position="255"/>
        <end position="290"/>
    </location>
</feature>
<feature type="compositionally biased region" description="Basic residues" evidence="1">
    <location>
        <begin position="1"/>
        <end position="15"/>
    </location>
</feature>
<dbReference type="OrthoDB" id="3070904at2759"/>
<feature type="region of interest" description="Disordered" evidence="1">
    <location>
        <begin position="1"/>
        <end position="213"/>
    </location>
</feature>
<keyword evidence="2" id="KW-1133">Transmembrane helix</keyword>
<feature type="transmembrane region" description="Helical" evidence="2">
    <location>
        <begin position="736"/>
        <end position="754"/>
    </location>
</feature>
<dbReference type="InterPro" id="IPR041539">
    <property type="entry name" value="CxC5"/>
</dbReference>
<organism evidence="5">
    <name type="scientific">Laccaria bicolor (strain S238N-H82 / ATCC MYA-4686)</name>
    <name type="common">Bicoloured deceiver</name>
    <name type="synonym">Laccaria laccata var. bicolor</name>
    <dbReference type="NCBI Taxonomy" id="486041"/>
    <lineage>
        <taxon>Eukaryota</taxon>
        <taxon>Fungi</taxon>
        <taxon>Dikarya</taxon>
        <taxon>Basidiomycota</taxon>
        <taxon>Agaricomycotina</taxon>
        <taxon>Agaricomycetes</taxon>
        <taxon>Agaricomycetidae</taxon>
        <taxon>Agaricales</taxon>
        <taxon>Agaricineae</taxon>
        <taxon>Hydnangiaceae</taxon>
        <taxon>Laccaria</taxon>
    </lineage>
</organism>
<keyword evidence="2" id="KW-0472">Membrane</keyword>
<feature type="compositionally biased region" description="Basic and acidic residues" evidence="1">
    <location>
        <begin position="59"/>
        <end position="75"/>
    </location>
</feature>
<gene>
    <name evidence="4" type="ORF">LACBIDRAFT_325506</name>
</gene>
<keyword evidence="2" id="KW-0812">Transmembrane</keyword>
<name>B0D556_LACBS</name>
<evidence type="ECO:0000256" key="1">
    <source>
        <dbReference type="SAM" id="MobiDB-lite"/>
    </source>
</evidence>
<dbReference type="Pfam" id="PF18718">
    <property type="entry name" value="CxC5"/>
    <property type="match status" value="1"/>
</dbReference>
<evidence type="ECO:0000313" key="5">
    <source>
        <dbReference type="Proteomes" id="UP000001194"/>
    </source>
</evidence>
<dbReference type="InParanoid" id="B0D556"/>
<feature type="domain" description="CxC5 like cysteine cluster associated with KDZ" evidence="3">
    <location>
        <begin position="891"/>
        <end position="1012"/>
    </location>
</feature>
<proteinExistence type="predicted"/>
<feature type="transmembrane region" description="Helical" evidence="2">
    <location>
        <begin position="702"/>
        <end position="724"/>
    </location>
</feature>
<evidence type="ECO:0000256" key="2">
    <source>
        <dbReference type="SAM" id="Phobius"/>
    </source>
</evidence>
<feature type="compositionally biased region" description="Basic and acidic residues" evidence="1">
    <location>
        <begin position="121"/>
        <end position="164"/>
    </location>
</feature>
<dbReference type="KEGG" id="lbc:LACBIDRAFT_325506"/>